<dbReference type="EMBL" id="BAABDI010000037">
    <property type="protein sequence ID" value="GAA3989713.1"/>
    <property type="molecule type" value="Genomic_DNA"/>
</dbReference>
<keyword evidence="4" id="KW-0547">Nucleotide-binding</keyword>
<organism evidence="6 7">
    <name type="scientific">Hymenobacter antarcticus</name>
    <dbReference type="NCBI Taxonomy" id="486270"/>
    <lineage>
        <taxon>Bacteria</taxon>
        <taxon>Pseudomonadati</taxon>
        <taxon>Bacteroidota</taxon>
        <taxon>Cytophagia</taxon>
        <taxon>Cytophagales</taxon>
        <taxon>Hymenobacteraceae</taxon>
        <taxon>Hymenobacter</taxon>
    </lineage>
</organism>
<dbReference type="PANTHER" id="PTHR34139:SF1">
    <property type="entry name" value="RNASE MJ1380-RELATED"/>
    <property type="match status" value="1"/>
</dbReference>
<evidence type="ECO:0000256" key="3">
    <source>
        <dbReference type="ARBA" id="ARBA00022722"/>
    </source>
</evidence>
<dbReference type="Proteomes" id="UP001501556">
    <property type="component" value="Unassembled WGS sequence"/>
</dbReference>
<evidence type="ECO:0000256" key="2">
    <source>
        <dbReference type="ARBA" id="ARBA00022649"/>
    </source>
</evidence>
<dbReference type="InterPro" id="IPR008201">
    <property type="entry name" value="HepT-like"/>
</dbReference>
<evidence type="ECO:0000313" key="7">
    <source>
        <dbReference type="Proteomes" id="UP001501556"/>
    </source>
</evidence>
<dbReference type="PANTHER" id="PTHR34139">
    <property type="entry name" value="UPF0331 PROTEIN MJ0127"/>
    <property type="match status" value="1"/>
</dbReference>
<keyword evidence="7" id="KW-1185">Reference proteome</keyword>
<reference evidence="7" key="1">
    <citation type="journal article" date="2019" name="Int. J. Syst. Evol. Microbiol.">
        <title>The Global Catalogue of Microorganisms (GCM) 10K type strain sequencing project: providing services to taxonomists for standard genome sequencing and annotation.</title>
        <authorList>
            <consortium name="The Broad Institute Genomics Platform"/>
            <consortium name="The Broad Institute Genome Sequencing Center for Infectious Disease"/>
            <person name="Wu L."/>
            <person name="Ma J."/>
        </authorList>
    </citation>
    <scope>NUCLEOTIDE SEQUENCE [LARGE SCALE GENOMIC DNA]</scope>
    <source>
        <strain evidence="7">JCM 17217</strain>
    </source>
</reference>
<evidence type="ECO:0000256" key="1">
    <source>
        <dbReference type="ARBA" id="ARBA00022553"/>
    </source>
</evidence>
<keyword evidence="1" id="KW-0597">Phosphoprotein</keyword>
<evidence type="ECO:0000256" key="5">
    <source>
        <dbReference type="ARBA" id="ARBA00022801"/>
    </source>
</evidence>
<evidence type="ECO:0000313" key="6">
    <source>
        <dbReference type="EMBL" id="GAA3989713.1"/>
    </source>
</evidence>
<protein>
    <recommendedName>
        <fullName evidence="8">DUF86 domain-containing protein</fullName>
    </recommendedName>
</protein>
<accession>A0ABP7QXV3</accession>
<sequence length="125" mass="14296">MSKQLDSTRLQHLQYAAERLLKRLSNSTLVEFLSDEDLQDIALRQFTVMGEAAAHVSDALKRQHPQIDWRRAAGFRNFVVHEYFRVDFTLVWDTVVSVLPPLVVELPPLLQQVIADEKAKAQGNV</sequence>
<keyword evidence="2" id="KW-1277">Toxin-antitoxin system</keyword>
<keyword evidence="3" id="KW-0540">Nuclease</keyword>
<gene>
    <name evidence="6" type="ORF">GCM10022407_37800</name>
</gene>
<comment type="caution">
    <text evidence="6">The sequence shown here is derived from an EMBL/GenBank/DDBJ whole genome shotgun (WGS) entry which is preliminary data.</text>
</comment>
<proteinExistence type="predicted"/>
<dbReference type="Pfam" id="PF01934">
    <property type="entry name" value="HepT-like"/>
    <property type="match status" value="1"/>
</dbReference>
<name>A0ABP7QXV3_9BACT</name>
<dbReference type="RefSeq" id="WP_345126970.1">
    <property type="nucleotide sequence ID" value="NZ_BAABDI010000037.1"/>
</dbReference>
<evidence type="ECO:0000256" key="4">
    <source>
        <dbReference type="ARBA" id="ARBA00022741"/>
    </source>
</evidence>
<evidence type="ECO:0008006" key="8">
    <source>
        <dbReference type="Google" id="ProtNLM"/>
    </source>
</evidence>
<dbReference type="InterPro" id="IPR051813">
    <property type="entry name" value="HepT_RNase_toxin"/>
</dbReference>
<keyword evidence="5" id="KW-0378">Hydrolase</keyword>